<name>A0A059Y8X4_MYCBV</name>
<keyword evidence="4 5" id="KW-0560">Oxidoreductase</keyword>
<dbReference type="KEGG" id="mbq:K668_02595"/>
<dbReference type="PIRSF" id="PIRSF005426">
    <property type="entry name" value="Frp"/>
    <property type="match status" value="1"/>
</dbReference>
<keyword evidence="3 5" id="KW-0288">FMN</keyword>
<dbReference type="SUPFAM" id="SSF55469">
    <property type="entry name" value="FMN-dependent nitroreductase-like"/>
    <property type="match status" value="1"/>
</dbReference>
<evidence type="ECO:0000256" key="4">
    <source>
        <dbReference type="ARBA" id="ARBA00023002"/>
    </source>
</evidence>
<feature type="domain" description="Nitroreductase" evidence="6">
    <location>
        <begin position="7"/>
        <end position="164"/>
    </location>
</feature>
<protein>
    <submittedName>
        <fullName evidence="7">NADPH flavin oxidoreductase</fullName>
    </submittedName>
</protein>
<evidence type="ECO:0000256" key="3">
    <source>
        <dbReference type="ARBA" id="ARBA00022643"/>
    </source>
</evidence>
<gene>
    <name evidence="7" type="ORF">K668_02595</name>
</gene>
<dbReference type="Proteomes" id="UP000027182">
    <property type="component" value="Chromosome"/>
</dbReference>
<organism evidence="7 8">
    <name type="scientific">Mycoplasmopsis bovis CQ-W70</name>
    <dbReference type="NCBI Taxonomy" id="1316930"/>
    <lineage>
        <taxon>Bacteria</taxon>
        <taxon>Bacillati</taxon>
        <taxon>Mycoplasmatota</taxon>
        <taxon>Mycoplasmoidales</taxon>
        <taxon>Metamycoplasmataceae</taxon>
        <taxon>Mycoplasmopsis</taxon>
    </lineage>
</organism>
<accession>A0A059Y8X4</accession>
<dbReference type="AlphaFoldDB" id="A0A059Y8X4"/>
<keyword evidence="5" id="KW-0521">NADP</keyword>
<dbReference type="InterPro" id="IPR016446">
    <property type="entry name" value="Flavin_OxRdtase_Frp"/>
</dbReference>
<dbReference type="InterPro" id="IPR029479">
    <property type="entry name" value="Nitroreductase"/>
</dbReference>
<evidence type="ECO:0000313" key="8">
    <source>
        <dbReference type="Proteomes" id="UP000027182"/>
    </source>
</evidence>
<dbReference type="EMBL" id="CP005933">
    <property type="protein sequence ID" value="AIA34097.1"/>
    <property type="molecule type" value="Genomic_DNA"/>
</dbReference>
<evidence type="ECO:0000259" key="6">
    <source>
        <dbReference type="Pfam" id="PF00881"/>
    </source>
</evidence>
<reference evidence="7 8" key="1">
    <citation type="submission" date="2013-04" db="EMBL/GenBank/DDBJ databases">
        <authorList>
            <person name="Lin L."/>
            <person name="Zeng Z."/>
            <person name="Xie J."/>
            <person name="Luo L."/>
            <person name="Yang Z."/>
            <person name="Liang W."/>
            <person name="Lin H."/>
            <person name="Dong C."/>
            <person name="Sun Y."/>
        </authorList>
    </citation>
    <scope>NUCLEOTIDE SEQUENCE [LARGE SCALE GENOMIC DNA]</scope>
    <source>
        <strain evidence="7 8">CQ-W70</strain>
    </source>
</reference>
<dbReference type="Pfam" id="PF00881">
    <property type="entry name" value="Nitroreductase"/>
    <property type="match status" value="1"/>
</dbReference>
<evidence type="ECO:0000313" key="7">
    <source>
        <dbReference type="EMBL" id="AIA34097.1"/>
    </source>
</evidence>
<dbReference type="GO" id="GO:0016491">
    <property type="term" value="F:oxidoreductase activity"/>
    <property type="evidence" value="ECO:0007669"/>
    <property type="project" value="UniProtKB-UniRule"/>
</dbReference>
<dbReference type="Gene3D" id="3.40.109.10">
    <property type="entry name" value="NADH Oxidase"/>
    <property type="match status" value="1"/>
</dbReference>
<dbReference type="PANTHER" id="PTHR43425:SF2">
    <property type="entry name" value="OXYGEN-INSENSITIVE NADPH NITROREDUCTASE"/>
    <property type="match status" value="1"/>
</dbReference>
<keyword evidence="2 5" id="KW-0285">Flavoprotein</keyword>
<dbReference type="PATRIC" id="fig|1316930.3.peg.531"/>
<dbReference type="InterPro" id="IPR000415">
    <property type="entry name" value="Nitroreductase-like"/>
</dbReference>
<evidence type="ECO:0000256" key="5">
    <source>
        <dbReference type="PIRNR" id="PIRNR005426"/>
    </source>
</evidence>
<sequence>MDFITKIKNRYSVRSFDADKKIPEHDYKKIIDVVNSAPTSSNWHSSSVIIIKDRQLLEKISEFRPFTKHLKDAQFFMVFVADFNRMNLAQKAFPEYKYDNNSSEAYTVAVGDAYIQATMAQDIAVELGLSTCFIGGTRVMVQYLIDILGIKGQAFPVVGLAVGYEKDSGTVRPKMNRVFEDKYDYERIKKDVVEYDKTLVEFFEKTSPDKKAWSYQEATVKSASGYAFDTKLIESIWDLKLQK</sequence>
<dbReference type="PANTHER" id="PTHR43425">
    <property type="entry name" value="OXYGEN-INSENSITIVE NADPH NITROREDUCTASE"/>
    <property type="match status" value="1"/>
</dbReference>
<comment type="similarity">
    <text evidence="1 5">Belongs to the flavin oxidoreductase frp family.</text>
</comment>
<dbReference type="HOGENOM" id="CLU_070764_0_3_14"/>
<evidence type="ECO:0000256" key="2">
    <source>
        <dbReference type="ARBA" id="ARBA00022630"/>
    </source>
</evidence>
<dbReference type="RefSeq" id="WP_013954889.1">
    <property type="nucleotide sequence ID" value="NZ_CP005933.1"/>
</dbReference>
<evidence type="ECO:0000256" key="1">
    <source>
        <dbReference type="ARBA" id="ARBA00008366"/>
    </source>
</evidence>
<proteinExistence type="inferred from homology"/>